<sequence>MLDSTKVVSYANFARFVLISGLAFTLISLNFHIKIMYKKLIIIFVYV</sequence>
<name>E3BFZ9_9VIBR</name>
<dbReference type="AlphaFoldDB" id="E3BFZ9"/>
<evidence type="ECO:0000256" key="1">
    <source>
        <dbReference type="SAM" id="Phobius"/>
    </source>
</evidence>
<evidence type="ECO:0000313" key="3">
    <source>
        <dbReference type="Proteomes" id="UP000002943"/>
    </source>
</evidence>
<evidence type="ECO:0000313" key="2">
    <source>
        <dbReference type="EMBL" id="EFP98023.1"/>
    </source>
</evidence>
<reference evidence="2 3" key="1">
    <citation type="journal article" date="2012" name="Int. J. Syst. Evol. Microbiol.">
        <title>Vibrio caribbeanicus sp. nov., isolated from the marine sponge Scleritoderma cyanea.</title>
        <authorList>
            <person name="Hoffmann M."/>
            <person name="Monday S.R."/>
            <person name="Allard M.W."/>
            <person name="Strain E.A."/>
            <person name="Whittaker P."/>
            <person name="Naum M."/>
            <person name="McCarthy P.J."/>
            <person name="Lopez J.V."/>
            <person name="Fischer M."/>
            <person name="Brown E.W."/>
        </authorList>
    </citation>
    <scope>NUCLEOTIDE SEQUENCE [LARGE SCALE GENOMIC DNA]</scope>
    <source>
        <strain evidence="2 3">ATCC BAA-2122</strain>
    </source>
</reference>
<comment type="caution">
    <text evidence="2">The sequence shown here is derived from an EMBL/GenBank/DDBJ whole genome shotgun (WGS) entry which is preliminary data.</text>
</comment>
<keyword evidence="1" id="KW-0812">Transmembrane</keyword>
<gene>
    <name evidence="2" type="ORF">VIBC2010_06514</name>
</gene>
<keyword evidence="3" id="KW-1185">Reference proteome</keyword>
<accession>E3BFZ9</accession>
<keyword evidence="1" id="KW-1133">Transmembrane helix</keyword>
<protein>
    <submittedName>
        <fullName evidence="2">Uncharacterized protein</fullName>
    </submittedName>
</protein>
<proteinExistence type="predicted"/>
<feature type="transmembrane region" description="Helical" evidence="1">
    <location>
        <begin position="12"/>
        <end position="33"/>
    </location>
</feature>
<dbReference type="Proteomes" id="UP000002943">
    <property type="component" value="Unassembled WGS sequence"/>
</dbReference>
<dbReference type="STRING" id="796620.VIBC2010_06514"/>
<keyword evidence="1" id="KW-0472">Membrane</keyword>
<dbReference type="EMBL" id="AEIU01000026">
    <property type="protein sequence ID" value="EFP98023.1"/>
    <property type="molecule type" value="Genomic_DNA"/>
</dbReference>
<organism evidence="2 3">
    <name type="scientific">Vibrio caribbeanicus ATCC BAA-2122</name>
    <dbReference type="NCBI Taxonomy" id="796620"/>
    <lineage>
        <taxon>Bacteria</taxon>
        <taxon>Pseudomonadati</taxon>
        <taxon>Pseudomonadota</taxon>
        <taxon>Gammaproteobacteria</taxon>
        <taxon>Vibrionales</taxon>
        <taxon>Vibrionaceae</taxon>
        <taxon>Vibrio</taxon>
    </lineage>
</organism>